<dbReference type="Pfam" id="PF01258">
    <property type="entry name" value="zf-dskA_traR"/>
    <property type="match status" value="1"/>
</dbReference>
<evidence type="ECO:0000313" key="7">
    <source>
        <dbReference type="Proteomes" id="UP000198975"/>
    </source>
</evidence>
<dbReference type="Proteomes" id="UP000198975">
    <property type="component" value="Unassembled WGS sequence"/>
</dbReference>
<accession>A0A1C4DJL9</accession>
<proteinExistence type="predicted"/>
<keyword evidence="3" id="KW-0862">Zinc</keyword>
<evidence type="ECO:0000259" key="5">
    <source>
        <dbReference type="Pfam" id="PF01258"/>
    </source>
</evidence>
<dbReference type="PANTHER" id="PTHR38777:SF1">
    <property type="entry name" value="DNAK SUPPRESSOR PROTEIN"/>
    <property type="match status" value="1"/>
</dbReference>
<evidence type="ECO:0000256" key="2">
    <source>
        <dbReference type="ARBA" id="ARBA00022771"/>
    </source>
</evidence>
<keyword evidence="1" id="KW-0479">Metal-binding</keyword>
<keyword evidence="2" id="KW-0863">Zinc-finger</keyword>
<dbReference type="RefSeq" id="WP_061493610.1">
    <property type="nucleotide sequence ID" value="NZ_CP115659.1"/>
</dbReference>
<sequence>MADEMDLVQQRELEERERYIRQARNRLLLPSRLTCENCDAPIPEARRMALPGVTCCVTCQHRAERQDKHYRRR</sequence>
<feature type="zinc finger region" description="dksA C4-type" evidence="4">
    <location>
        <begin position="35"/>
        <end position="59"/>
    </location>
</feature>
<feature type="domain" description="Zinc finger DksA/TraR C4-type" evidence="5">
    <location>
        <begin position="34"/>
        <end position="65"/>
    </location>
</feature>
<evidence type="ECO:0000256" key="1">
    <source>
        <dbReference type="ARBA" id="ARBA00022723"/>
    </source>
</evidence>
<dbReference type="InterPro" id="IPR012783">
    <property type="entry name" value="Znf_C4_TraR"/>
</dbReference>
<name>A0A1C4DJL9_9ENTR</name>
<dbReference type="GO" id="GO:0008270">
    <property type="term" value="F:zinc ion binding"/>
    <property type="evidence" value="ECO:0007669"/>
    <property type="project" value="UniProtKB-KW"/>
</dbReference>
<organism evidence="6 7">
    <name type="scientific">Kosakonia oryzendophytica</name>
    <dbReference type="NCBI Taxonomy" id="1005665"/>
    <lineage>
        <taxon>Bacteria</taxon>
        <taxon>Pseudomonadati</taxon>
        <taxon>Pseudomonadota</taxon>
        <taxon>Gammaproteobacteria</taxon>
        <taxon>Enterobacterales</taxon>
        <taxon>Enterobacteriaceae</taxon>
        <taxon>Kosakonia</taxon>
    </lineage>
</organism>
<dbReference type="PANTHER" id="PTHR38777">
    <property type="entry name" value="FELS-2 PROPHAGE PROTEIN"/>
    <property type="match status" value="1"/>
</dbReference>
<reference evidence="7" key="1">
    <citation type="submission" date="2016-08" db="EMBL/GenBank/DDBJ databases">
        <authorList>
            <person name="Varghese N."/>
            <person name="Submissions Spin"/>
        </authorList>
    </citation>
    <scope>NUCLEOTIDE SEQUENCE [LARGE SCALE GENOMIC DNA]</scope>
    <source>
        <strain evidence="7">REICA_082</strain>
    </source>
</reference>
<evidence type="ECO:0000256" key="4">
    <source>
        <dbReference type="PROSITE-ProRule" id="PRU00510"/>
    </source>
</evidence>
<dbReference type="InterPro" id="IPR020458">
    <property type="entry name" value="Znf_DskA_TraR_CS"/>
</dbReference>
<dbReference type="InterPro" id="IPR020460">
    <property type="entry name" value="Znf_C4-type_bac"/>
</dbReference>
<evidence type="ECO:0000256" key="3">
    <source>
        <dbReference type="ARBA" id="ARBA00022833"/>
    </source>
</evidence>
<dbReference type="GO" id="GO:1900378">
    <property type="term" value="P:positive regulation of secondary metabolite biosynthetic process"/>
    <property type="evidence" value="ECO:0007669"/>
    <property type="project" value="TreeGrafter"/>
</dbReference>
<evidence type="ECO:0000313" key="6">
    <source>
        <dbReference type="EMBL" id="SCC31508.1"/>
    </source>
</evidence>
<dbReference type="Gene3D" id="1.20.120.910">
    <property type="entry name" value="DksA, coiled-coil domain"/>
    <property type="match status" value="1"/>
</dbReference>
<dbReference type="NCBIfam" id="TIGR02419">
    <property type="entry name" value="C4_traR_proteo"/>
    <property type="match status" value="1"/>
</dbReference>
<dbReference type="PRINTS" id="PR00618">
    <property type="entry name" value="DKSAZNFINGER"/>
</dbReference>
<dbReference type="PROSITE" id="PS51128">
    <property type="entry name" value="ZF_DKSA_2"/>
    <property type="match status" value="1"/>
</dbReference>
<dbReference type="PROSITE" id="PS01102">
    <property type="entry name" value="ZF_DKSA_1"/>
    <property type="match status" value="1"/>
</dbReference>
<dbReference type="SUPFAM" id="SSF57716">
    <property type="entry name" value="Glucocorticoid receptor-like (DNA-binding domain)"/>
    <property type="match status" value="1"/>
</dbReference>
<dbReference type="EMBL" id="FMAY01000012">
    <property type="protein sequence ID" value="SCC31508.1"/>
    <property type="molecule type" value="Genomic_DNA"/>
</dbReference>
<protein>
    <submittedName>
        <fullName evidence="6">Transcriptional regulator, TraR/DksA family</fullName>
    </submittedName>
</protein>
<keyword evidence="7" id="KW-1185">Reference proteome</keyword>
<dbReference type="AlphaFoldDB" id="A0A1C4DJL9"/>
<gene>
    <name evidence="6" type="ORF">GA0061071_112146</name>
</gene>
<dbReference type="OrthoDB" id="962301at2"/>
<dbReference type="InterPro" id="IPR000962">
    <property type="entry name" value="Znf_DskA_TraR"/>
</dbReference>